<keyword evidence="5" id="KW-0804">Transcription</keyword>
<keyword evidence="4" id="KW-0238">DNA-binding</keyword>
<evidence type="ECO:0000256" key="1">
    <source>
        <dbReference type="ARBA" id="ARBA00010641"/>
    </source>
</evidence>
<dbReference type="InterPro" id="IPR036388">
    <property type="entry name" value="WH-like_DNA-bd_sf"/>
</dbReference>
<sequence>MSRDRDVELDLVARAREGDSGAFRELVAPHRDHLWAVCLSITSHRQDAEDALQDALIAGWRNLNRFEGHSRFSTWMHRIAANAALMLVRKRRETPESDAGDDEVDRAPGVSDRVTTVDVVRAALAQLAPEFREAVVLREYADFTYQDIADHQGVAVATVKTRLNRGRAKLKAALVEAGVGAG</sequence>
<dbReference type="NCBIfam" id="TIGR02937">
    <property type="entry name" value="sigma70-ECF"/>
    <property type="match status" value="1"/>
</dbReference>
<dbReference type="Pfam" id="PF08281">
    <property type="entry name" value="Sigma70_r4_2"/>
    <property type="match status" value="1"/>
</dbReference>
<protein>
    <submittedName>
        <fullName evidence="8">RNA polymerase sigma factor</fullName>
    </submittedName>
</protein>
<feature type="domain" description="RNA polymerase sigma-70 region 2" evidence="6">
    <location>
        <begin position="26"/>
        <end position="92"/>
    </location>
</feature>
<dbReference type="PANTHER" id="PTHR43133:SF8">
    <property type="entry name" value="RNA POLYMERASE SIGMA FACTOR HI_1459-RELATED"/>
    <property type="match status" value="1"/>
</dbReference>
<keyword evidence="2" id="KW-0805">Transcription regulation</keyword>
<comment type="caution">
    <text evidence="8">The sequence shown here is derived from an EMBL/GenBank/DDBJ whole genome shotgun (WGS) entry which is preliminary data.</text>
</comment>
<dbReference type="SUPFAM" id="SSF88659">
    <property type="entry name" value="Sigma3 and sigma4 domains of RNA polymerase sigma factors"/>
    <property type="match status" value="1"/>
</dbReference>
<gene>
    <name evidence="8" type="ORF">ACFORJ_10075</name>
</gene>
<feature type="domain" description="RNA polymerase sigma factor 70 region 4 type 2" evidence="7">
    <location>
        <begin position="120"/>
        <end position="170"/>
    </location>
</feature>
<reference evidence="9" key="1">
    <citation type="journal article" date="2019" name="Int. J. Syst. Evol. Microbiol.">
        <title>The Global Catalogue of Microorganisms (GCM) 10K type strain sequencing project: providing services to taxonomists for standard genome sequencing and annotation.</title>
        <authorList>
            <consortium name="The Broad Institute Genomics Platform"/>
            <consortium name="The Broad Institute Genome Sequencing Center for Infectious Disease"/>
            <person name="Wu L."/>
            <person name="Ma J."/>
        </authorList>
    </citation>
    <scope>NUCLEOTIDE SEQUENCE [LARGE SCALE GENOMIC DNA]</scope>
    <source>
        <strain evidence="9">CCUG 53252</strain>
    </source>
</reference>
<dbReference type="RefSeq" id="WP_048739788.1">
    <property type="nucleotide sequence ID" value="NZ_CP047211.1"/>
</dbReference>
<evidence type="ECO:0000313" key="9">
    <source>
        <dbReference type="Proteomes" id="UP001595751"/>
    </source>
</evidence>
<dbReference type="Gene3D" id="1.10.1740.10">
    <property type="match status" value="1"/>
</dbReference>
<dbReference type="EMBL" id="JBHRZN010000003">
    <property type="protein sequence ID" value="MFC3850506.1"/>
    <property type="molecule type" value="Genomic_DNA"/>
</dbReference>
<evidence type="ECO:0000256" key="5">
    <source>
        <dbReference type="ARBA" id="ARBA00023163"/>
    </source>
</evidence>
<evidence type="ECO:0000313" key="8">
    <source>
        <dbReference type="EMBL" id="MFC3850506.1"/>
    </source>
</evidence>
<dbReference type="InterPro" id="IPR013324">
    <property type="entry name" value="RNA_pol_sigma_r3/r4-like"/>
</dbReference>
<keyword evidence="3" id="KW-0731">Sigma factor</keyword>
<comment type="similarity">
    <text evidence="1">Belongs to the sigma-70 factor family. ECF subfamily.</text>
</comment>
<evidence type="ECO:0000259" key="7">
    <source>
        <dbReference type="Pfam" id="PF08281"/>
    </source>
</evidence>
<dbReference type="InterPro" id="IPR007627">
    <property type="entry name" value="RNA_pol_sigma70_r2"/>
</dbReference>
<proteinExistence type="inferred from homology"/>
<organism evidence="8 9">
    <name type="scientific">Corynebacterium hansenii</name>
    <dbReference type="NCBI Taxonomy" id="394964"/>
    <lineage>
        <taxon>Bacteria</taxon>
        <taxon>Bacillati</taxon>
        <taxon>Actinomycetota</taxon>
        <taxon>Actinomycetes</taxon>
        <taxon>Mycobacteriales</taxon>
        <taxon>Corynebacteriaceae</taxon>
        <taxon>Corynebacterium</taxon>
    </lineage>
</organism>
<name>A0ABV7ZQW1_9CORY</name>
<dbReference type="Pfam" id="PF04542">
    <property type="entry name" value="Sigma70_r2"/>
    <property type="match status" value="1"/>
</dbReference>
<evidence type="ECO:0000256" key="4">
    <source>
        <dbReference type="ARBA" id="ARBA00023125"/>
    </source>
</evidence>
<accession>A0ABV7ZQW1</accession>
<dbReference type="InterPro" id="IPR013249">
    <property type="entry name" value="RNA_pol_sigma70_r4_t2"/>
</dbReference>
<dbReference type="Gene3D" id="1.10.10.10">
    <property type="entry name" value="Winged helix-like DNA-binding domain superfamily/Winged helix DNA-binding domain"/>
    <property type="match status" value="1"/>
</dbReference>
<dbReference type="SUPFAM" id="SSF88946">
    <property type="entry name" value="Sigma2 domain of RNA polymerase sigma factors"/>
    <property type="match status" value="1"/>
</dbReference>
<dbReference type="CDD" id="cd06171">
    <property type="entry name" value="Sigma70_r4"/>
    <property type="match status" value="1"/>
</dbReference>
<dbReference type="InterPro" id="IPR039425">
    <property type="entry name" value="RNA_pol_sigma-70-like"/>
</dbReference>
<keyword evidence="9" id="KW-1185">Reference proteome</keyword>
<dbReference type="Proteomes" id="UP001595751">
    <property type="component" value="Unassembled WGS sequence"/>
</dbReference>
<evidence type="ECO:0000256" key="2">
    <source>
        <dbReference type="ARBA" id="ARBA00023015"/>
    </source>
</evidence>
<dbReference type="InterPro" id="IPR013325">
    <property type="entry name" value="RNA_pol_sigma_r2"/>
</dbReference>
<evidence type="ECO:0000256" key="3">
    <source>
        <dbReference type="ARBA" id="ARBA00023082"/>
    </source>
</evidence>
<evidence type="ECO:0000259" key="6">
    <source>
        <dbReference type="Pfam" id="PF04542"/>
    </source>
</evidence>
<dbReference type="InterPro" id="IPR014284">
    <property type="entry name" value="RNA_pol_sigma-70_dom"/>
</dbReference>
<dbReference type="PANTHER" id="PTHR43133">
    <property type="entry name" value="RNA POLYMERASE ECF-TYPE SIGMA FACTO"/>
    <property type="match status" value="1"/>
</dbReference>